<proteinExistence type="predicted"/>
<dbReference type="InterPro" id="IPR017523">
    <property type="entry name" value="Rv3268"/>
</dbReference>
<protein>
    <recommendedName>
        <fullName evidence="4">TIGR03089 family protein</fullName>
    </recommendedName>
</protein>
<organism evidence="2 3">
    <name type="scientific">Nesterenkonia halobia</name>
    <dbReference type="NCBI Taxonomy" id="37922"/>
    <lineage>
        <taxon>Bacteria</taxon>
        <taxon>Bacillati</taxon>
        <taxon>Actinomycetota</taxon>
        <taxon>Actinomycetes</taxon>
        <taxon>Micrococcales</taxon>
        <taxon>Micrococcaceae</taxon>
        <taxon>Nesterenkonia</taxon>
    </lineage>
</organism>
<dbReference type="NCBIfam" id="TIGR03089">
    <property type="entry name" value="TIGR03089 family protein"/>
    <property type="match status" value="1"/>
</dbReference>
<evidence type="ECO:0000313" key="2">
    <source>
        <dbReference type="EMBL" id="GAA3284956.1"/>
    </source>
</evidence>
<dbReference type="Proteomes" id="UP001501736">
    <property type="component" value="Unassembled WGS sequence"/>
</dbReference>
<comment type="caution">
    <text evidence="2">The sequence shown here is derived from an EMBL/GenBank/DDBJ whole genome shotgun (WGS) entry which is preliminary data.</text>
</comment>
<accession>A0ABP6REM8</accession>
<evidence type="ECO:0000256" key="1">
    <source>
        <dbReference type="SAM" id="MobiDB-lite"/>
    </source>
</evidence>
<keyword evidence="3" id="KW-1185">Reference proteome</keyword>
<name>A0ABP6REM8_9MICC</name>
<dbReference type="RefSeq" id="WP_344720119.1">
    <property type="nucleotide sequence ID" value="NZ_BAAAYG010000005.1"/>
</dbReference>
<dbReference type="SUPFAM" id="SSF56801">
    <property type="entry name" value="Acetyl-CoA synthetase-like"/>
    <property type="match status" value="1"/>
</dbReference>
<gene>
    <name evidence="2" type="ORF">GCM10020260_16540</name>
</gene>
<feature type="region of interest" description="Disordered" evidence="1">
    <location>
        <begin position="1"/>
        <end position="63"/>
    </location>
</feature>
<evidence type="ECO:0000313" key="3">
    <source>
        <dbReference type="Proteomes" id="UP001501736"/>
    </source>
</evidence>
<reference evidence="3" key="1">
    <citation type="journal article" date="2019" name="Int. J. Syst. Evol. Microbiol.">
        <title>The Global Catalogue of Microorganisms (GCM) 10K type strain sequencing project: providing services to taxonomists for standard genome sequencing and annotation.</title>
        <authorList>
            <consortium name="The Broad Institute Genomics Platform"/>
            <consortium name="The Broad Institute Genome Sequencing Center for Infectious Disease"/>
            <person name="Wu L."/>
            <person name="Ma J."/>
        </authorList>
    </citation>
    <scope>NUCLEOTIDE SEQUENCE [LARGE SCALE GENOMIC DNA]</scope>
    <source>
        <strain evidence="3">JCM 11483</strain>
    </source>
</reference>
<sequence>MVCRIRQDPSNVSSPAAFRGSGAAAPNYTGVGNYPSSAVDSRPLPHSGPPSRATRRGAAGHASARRVQEDLIAPLIPTTSSHEIPSSCPALLELLAARPQPAVVWYGPEGERVELSGRVLQNWAVKLIGLLREEVELVRGATVLVDTTPHWKAAAVVLACRALGAEPRITRRDAAADSAADVGADADPALVVTDRPAAWERSPALGDAELAALSPGLLDGSWAEVAGEELPAWVLDVSAEVRQHPDQLVEPLEELPLPALDLEALDRLDGLMVLEADAATTASSVAADWARWALRGWTTQTAAELLSLWARGRPAVLVDAEPGGPQWERALADESVG</sequence>
<evidence type="ECO:0008006" key="4">
    <source>
        <dbReference type="Google" id="ProtNLM"/>
    </source>
</evidence>
<dbReference type="EMBL" id="BAAAYG010000005">
    <property type="protein sequence ID" value="GAA3284956.1"/>
    <property type="molecule type" value="Genomic_DNA"/>
</dbReference>